<dbReference type="RefSeq" id="WP_133283565.1">
    <property type="nucleotide sequence ID" value="NZ_SMSI01000001.1"/>
</dbReference>
<keyword evidence="3" id="KW-1133">Transmembrane helix</keyword>
<feature type="transmembrane region" description="Helical" evidence="3">
    <location>
        <begin position="114"/>
        <end position="138"/>
    </location>
</feature>
<comment type="caution">
    <text evidence="4">The sequence shown here is derived from an EMBL/GenBank/DDBJ whole genome shotgun (WGS) entry which is preliminary data.</text>
</comment>
<organism evidence="4 5">
    <name type="scientific">Pseudohoeflea suaedae</name>
    <dbReference type="NCBI Taxonomy" id="877384"/>
    <lineage>
        <taxon>Bacteria</taxon>
        <taxon>Pseudomonadati</taxon>
        <taxon>Pseudomonadota</taxon>
        <taxon>Alphaproteobacteria</taxon>
        <taxon>Hyphomicrobiales</taxon>
        <taxon>Rhizobiaceae</taxon>
        <taxon>Pseudohoeflea</taxon>
    </lineage>
</organism>
<feature type="transmembrane region" description="Helical" evidence="3">
    <location>
        <begin position="43"/>
        <end position="62"/>
    </location>
</feature>
<keyword evidence="3" id="KW-0472">Membrane</keyword>
<evidence type="ECO:0000256" key="3">
    <source>
        <dbReference type="SAM" id="Phobius"/>
    </source>
</evidence>
<keyword evidence="5" id="KW-1185">Reference proteome</keyword>
<evidence type="ECO:0000313" key="5">
    <source>
        <dbReference type="Proteomes" id="UP000295131"/>
    </source>
</evidence>
<accession>A0A4R5PPY1</accession>
<feature type="transmembrane region" description="Helical" evidence="3">
    <location>
        <begin position="144"/>
        <end position="173"/>
    </location>
</feature>
<keyword evidence="3" id="KW-0812">Transmembrane</keyword>
<proteinExistence type="inferred from homology"/>
<dbReference type="GO" id="GO:0015920">
    <property type="term" value="P:lipopolysaccharide transport"/>
    <property type="evidence" value="ECO:0007669"/>
    <property type="project" value="TreeGrafter"/>
</dbReference>
<sequence length="263" mass="29464">MASPFAEAIGDFHTALKMRPVWMALAQEDIGEQHRRTTLGPSWLLINYLLLVGTFIVVFGYQTDPRAFARYAASGMLVWLYITDIVTLSTSLFVREASFIKGTRLPFSVYVLRLLMQAIIRFGYMALGWAGIMILTGAPVSPGWLWIVPALAVILLATVPAIIVFAVSGAFFPDLQFIMQNLVRVGMFLTPVFWGMDGRIAGLRGHLYTFNPFTHFLEMFREPVLHGTLPVPSFVICTAITLALWPMALYLLGKTRRQIVFVV</sequence>
<dbReference type="EMBL" id="SMSI01000001">
    <property type="protein sequence ID" value="TDH38731.1"/>
    <property type="molecule type" value="Genomic_DNA"/>
</dbReference>
<feature type="transmembrane region" description="Helical" evidence="3">
    <location>
        <begin position="229"/>
        <end position="252"/>
    </location>
</feature>
<dbReference type="AlphaFoldDB" id="A0A4R5PPY1"/>
<dbReference type="PANTHER" id="PTHR30413:SF10">
    <property type="entry name" value="CAPSULE POLYSACCHARIDE EXPORT INNER-MEMBRANE PROTEIN CTRC"/>
    <property type="match status" value="1"/>
</dbReference>
<dbReference type="Proteomes" id="UP000295131">
    <property type="component" value="Unassembled WGS sequence"/>
</dbReference>
<dbReference type="PANTHER" id="PTHR30413">
    <property type="entry name" value="INNER MEMBRANE TRANSPORT PERMEASE"/>
    <property type="match status" value="1"/>
</dbReference>
<gene>
    <name evidence="4" type="ORF">E2A64_06445</name>
</gene>
<dbReference type="OrthoDB" id="9796017at2"/>
<reference evidence="4 5" key="1">
    <citation type="journal article" date="2013" name="Int. J. Syst. Evol. Microbiol.">
        <title>Hoeflea suaedae sp. nov., an endophytic bacterium isolated from the root of the halophyte Suaeda maritima.</title>
        <authorList>
            <person name="Chung E.J."/>
            <person name="Park J.A."/>
            <person name="Pramanik P."/>
            <person name="Bibi F."/>
            <person name="Jeon C.O."/>
            <person name="Chung Y.R."/>
        </authorList>
    </citation>
    <scope>NUCLEOTIDE SEQUENCE [LARGE SCALE GENOMIC DNA]</scope>
    <source>
        <strain evidence="4 5">YC6898</strain>
    </source>
</reference>
<comment type="similarity">
    <text evidence="1">Belongs to the ABC-2 integral membrane protein family.</text>
</comment>
<evidence type="ECO:0000256" key="1">
    <source>
        <dbReference type="ARBA" id="ARBA00007783"/>
    </source>
</evidence>
<keyword evidence="2" id="KW-0813">Transport</keyword>
<evidence type="ECO:0000256" key="2">
    <source>
        <dbReference type="ARBA" id="ARBA00022448"/>
    </source>
</evidence>
<name>A0A4R5PPY1_9HYPH</name>
<protein>
    <submittedName>
        <fullName evidence="4">ABC transporter permease</fullName>
    </submittedName>
</protein>
<feature type="transmembrane region" description="Helical" evidence="3">
    <location>
        <begin position="68"/>
        <end position="94"/>
    </location>
</feature>
<feature type="transmembrane region" description="Helical" evidence="3">
    <location>
        <begin position="185"/>
        <end position="209"/>
    </location>
</feature>
<evidence type="ECO:0000313" key="4">
    <source>
        <dbReference type="EMBL" id="TDH38731.1"/>
    </source>
</evidence>